<dbReference type="GO" id="GO:0016787">
    <property type="term" value="F:hydrolase activity"/>
    <property type="evidence" value="ECO:0007669"/>
    <property type="project" value="UniProtKB-KW"/>
</dbReference>
<evidence type="ECO:0000313" key="8">
    <source>
        <dbReference type="EMBL" id="CAA9212758.1"/>
    </source>
</evidence>
<dbReference type="GO" id="GO:0006355">
    <property type="term" value="P:regulation of DNA-templated transcription"/>
    <property type="evidence" value="ECO:0007669"/>
    <property type="project" value="InterPro"/>
</dbReference>
<accession>A0A6J4H331</accession>
<dbReference type="GO" id="GO:0003677">
    <property type="term" value="F:DNA binding"/>
    <property type="evidence" value="ECO:0007669"/>
    <property type="project" value="InterPro"/>
</dbReference>
<keyword evidence="3" id="KW-0808">Transferase</keyword>
<dbReference type="GO" id="GO:0042752">
    <property type="term" value="P:regulation of circadian rhythm"/>
    <property type="evidence" value="ECO:0007669"/>
    <property type="project" value="InterPro"/>
</dbReference>
<dbReference type="GO" id="GO:0005524">
    <property type="term" value="F:ATP binding"/>
    <property type="evidence" value="ECO:0007669"/>
    <property type="project" value="InterPro"/>
</dbReference>
<evidence type="ECO:0000256" key="4">
    <source>
        <dbReference type="ARBA" id="ARBA00022737"/>
    </source>
</evidence>
<dbReference type="PROSITE" id="PS51146">
    <property type="entry name" value="KAIC"/>
    <property type="match status" value="2"/>
</dbReference>
<evidence type="ECO:0000256" key="5">
    <source>
        <dbReference type="ARBA" id="ARBA00022777"/>
    </source>
</evidence>
<dbReference type="Gene3D" id="3.40.50.300">
    <property type="entry name" value="P-loop containing nucleotide triphosphate hydrolases"/>
    <property type="match status" value="2"/>
</dbReference>
<keyword evidence="4" id="KW-0677">Repeat</keyword>
<reference evidence="8" key="1">
    <citation type="submission" date="2020-02" db="EMBL/GenBank/DDBJ databases">
        <authorList>
            <person name="Meier V. D."/>
        </authorList>
    </citation>
    <scope>NUCLEOTIDE SEQUENCE</scope>
    <source>
        <strain evidence="8">AVDCRST_MAG77</strain>
    </source>
</reference>
<feature type="domain" description="KaiC" evidence="7">
    <location>
        <begin position="14"/>
        <end position="256"/>
    </location>
</feature>
<dbReference type="InterPro" id="IPR027417">
    <property type="entry name" value="P-loop_NTPase"/>
</dbReference>
<dbReference type="InterPro" id="IPR014774">
    <property type="entry name" value="KaiC-like_dom"/>
</dbReference>
<dbReference type="InterPro" id="IPR047222">
    <property type="entry name" value="KaiC_C"/>
</dbReference>
<dbReference type="CDD" id="cd19484">
    <property type="entry name" value="KaiC_C"/>
    <property type="match status" value="1"/>
</dbReference>
<dbReference type="EC" id="2.7.11.1" evidence="1"/>
<name>A0A6J4H331_9CHLR</name>
<evidence type="ECO:0000256" key="2">
    <source>
        <dbReference type="ARBA" id="ARBA00022553"/>
    </source>
</evidence>
<proteinExistence type="predicted"/>
<dbReference type="AlphaFoldDB" id="A0A6J4H331"/>
<evidence type="ECO:0000259" key="7">
    <source>
        <dbReference type="PROSITE" id="PS51146"/>
    </source>
</evidence>
<dbReference type="NCBIfam" id="NF006799">
    <property type="entry name" value="PRK09302.1"/>
    <property type="match status" value="1"/>
</dbReference>
<dbReference type="GO" id="GO:0000287">
    <property type="term" value="F:magnesium ion binding"/>
    <property type="evidence" value="ECO:0007669"/>
    <property type="project" value="InterPro"/>
</dbReference>
<dbReference type="NCBIfam" id="TIGR02655">
    <property type="entry name" value="circ_KaiC"/>
    <property type="match status" value="1"/>
</dbReference>
<feature type="domain" description="KaiC" evidence="7">
    <location>
        <begin position="257"/>
        <end position="489"/>
    </location>
</feature>
<dbReference type="InterPro" id="IPR030665">
    <property type="entry name" value="KaiC"/>
</dbReference>
<dbReference type="PANTHER" id="PTHR42926">
    <property type="match status" value="1"/>
</dbReference>
<protein>
    <recommendedName>
        <fullName evidence="1">non-specific serine/threonine protein kinase</fullName>
        <ecNumber evidence="1">2.7.11.1</ecNumber>
    </recommendedName>
</protein>
<dbReference type="EMBL" id="CADCTC010000004">
    <property type="protein sequence ID" value="CAA9212758.1"/>
    <property type="molecule type" value="Genomic_DNA"/>
</dbReference>
<dbReference type="InterPro" id="IPR010624">
    <property type="entry name" value="KaiC_dom"/>
</dbReference>
<evidence type="ECO:0000256" key="1">
    <source>
        <dbReference type="ARBA" id="ARBA00012513"/>
    </source>
</evidence>
<keyword evidence="5" id="KW-0418">Kinase</keyword>
<keyword evidence="6" id="KW-0378">Hydrolase</keyword>
<sequence length="515" mass="56454">MPDTPDPQTPLLLEKLPTGISGFDHVAHGGLPRRRTTLVAGTAGSGKTVFGAQFLAEGIARGEHGVFITFEETPEDICRNVAAFGWDVRTWEAEGHWAFVDASPDLDGEAVVTGEYDLGALLARIEHAVRSVDAKRVTIDSLGAILDRFPQQAQTRTELLRIAAALRQMGVTTVMTAERTVEYGEVSRLGFEEFVADNVIILRNALEDEKRRRTLEILKFRGTSHHKGEVPFTVIPGGGIVAIPLSAMQLVQRSSNVRVTSGSAELDAMCGGGFFRDSIILVSGATGTGKTLTVTHFLSGGVAEDERCLLFAFEESREQLFRNASGWGFDFEDMERQGRLKVVLDYPETLNLEEHLVRMKQVIADFKPNRVAVDSLSALERVSTTKGFREFVIGLTSFLKQQETTGLFTSTTPTLLGGTSVTEAHISTITDSIVLLRYVELFGEMRRGLTVLKMRGSMHDKEIREFTIDQQGMHVGNAFRDVSGILSGYPTRIVTNEVDRIGGLFGPEALTQTTS</sequence>
<dbReference type="SUPFAM" id="SSF52540">
    <property type="entry name" value="P-loop containing nucleoside triphosphate hydrolases"/>
    <property type="match status" value="2"/>
</dbReference>
<gene>
    <name evidence="8" type="ORF">AVDCRST_MAG77-51</name>
</gene>
<evidence type="ECO:0000256" key="6">
    <source>
        <dbReference type="ARBA" id="ARBA00022801"/>
    </source>
</evidence>
<dbReference type="InterPro" id="IPR013503">
    <property type="entry name" value="Circadian_KaiC_bact"/>
</dbReference>
<dbReference type="GO" id="GO:0004674">
    <property type="term" value="F:protein serine/threonine kinase activity"/>
    <property type="evidence" value="ECO:0007669"/>
    <property type="project" value="UniProtKB-EC"/>
</dbReference>
<evidence type="ECO:0000256" key="3">
    <source>
        <dbReference type="ARBA" id="ARBA00022679"/>
    </source>
</evidence>
<organism evidence="8">
    <name type="scientific">uncultured Chloroflexota bacterium</name>
    <dbReference type="NCBI Taxonomy" id="166587"/>
    <lineage>
        <taxon>Bacteria</taxon>
        <taxon>Bacillati</taxon>
        <taxon>Chloroflexota</taxon>
        <taxon>environmental samples</taxon>
    </lineage>
</organism>
<dbReference type="Pfam" id="PF06745">
    <property type="entry name" value="ATPase"/>
    <property type="match status" value="2"/>
</dbReference>
<dbReference type="PIRSF" id="PIRSF039117">
    <property type="entry name" value="KaiC"/>
    <property type="match status" value="1"/>
</dbReference>
<keyword evidence="2" id="KW-0597">Phosphoprotein</keyword>
<dbReference type="PANTHER" id="PTHR42926:SF1">
    <property type="entry name" value="CIRCADIAN CLOCK OSCILLATOR PROTEIN KAIC 1"/>
    <property type="match status" value="1"/>
</dbReference>
<dbReference type="InterPro" id="IPR051347">
    <property type="entry name" value="Circadian_clock_KaiC-rel"/>
</dbReference>